<dbReference type="InterPro" id="IPR000873">
    <property type="entry name" value="AMP-dep_synth/lig_dom"/>
</dbReference>
<dbReference type="CDD" id="cd12119">
    <property type="entry name" value="ttLC_FACS_AlkK_like"/>
    <property type="match status" value="1"/>
</dbReference>
<keyword evidence="4" id="KW-0443">Lipid metabolism</keyword>
<dbReference type="InterPro" id="IPR045851">
    <property type="entry name" value="AMP-bd_C_sf"/>
</dbReference>
<keyword evidence="8" id="KW-1185">Reference proteome</keyword>
<organism evidence="7 8">
    <name type="scientific">Virgibacillus siamensis</name>
    <dbReference type="NCBI Taxonomy" id="480071"/>
    <lineage>
        <taxon>Bacteria</taxon>
        <taxon>Bacillati</taxon>
        <taxon>Bacillota</taxon>
        <taxon>Bacilli</taxon>
        <taxon>Bacillales</taxon>
        <taxon>Bacillaceae</taxon>
        <taxon>Virgibacillus</taxon>
    </lineage>
</organism>
<dbReference type="Gene3D" id="3.30.300.30">
    <property type="match status" value="1"/>
</dbReference>
<evidence type="ECO:0000313" key="7">
    <source>
        <dbReference type="EMBL" id="GAA0606622.1"/>
    </source>
</evidence>
<feature type="domain" description="AMP-binding enzyme C-terminal" evidence="6">
    <location>
        <begin position="445"/>
        <end position="521"/>
    </location>
</feature>
<proteinExistence type="inferred from homology"/>
<evidence type="ECO:0000256" key="4">
    <source>
        <dbReference type="ARBA" id="ARBA00023098"/>
    </source>
</evidence>
<dbReference type="Pfam" id="PF00501">
    <property type="entry name" value="AMP-binding"/>
    <property type="match status" value="1"/>
</dbReference>
<accession>A0ABN1G968</accession>
<dbReference type="Gene3D" id="3.40.50.12780">
    <property type="entry name" value="N-terminal domain of ligase-like"/>
    <property type="match status" value="1"/>
</dbReference>
<dbReference type="RefSeq" id="WP_343813543.1">
    <property type="nucleotide sequence ID" value="NZ_BAAADS010000018.1"/>
</dbReference>
<evidence type="ECO:0000256" key="1">
    <source>
        <dbReference type="ARBA" id="ARBA00006432"/>
    </source>
</evidence>
<dbReference type="InterPro" id="IPR025110">
    <property type="entry name" value="AMP-bd_C"/>
</dbReference>
<dbReference type="GO" id="GO:0016874">
    <property type="term" value="F:ligase activity"/>
    <property type="evidence" value="ECO:0007669"/>
    <property type="project" value="UniProtKB-KW"/>
</dbReference>
<dbReference type="EMBL" id="BAAADS010000018">
    <property type="protein sequence ID" value="GAA0606622.1"/>
    <property type="molecule type" value="Genomic_DNA"/>
</dbReference>
<sequence length="538" mass="60218">MMQVPLLVGPMLEHAEKFFSKKEVISQTHDKLHHLTYADIGKRTRRLMSTLENLGVQKGDRVGTLAWNHHRHLEIYFAAPGMGAVLHTINIRLSPEHIIYIINHAEDKVLFIDEDVLPLVEAVKDKLKTVEAFIVMTDKAELPESALAPLYSYEELLHTGNPNFEFDKTIDENDPAGMCYTSATTGKPKGVVYSHRGIVLHSYALGLADSAAISESDVSMAVVPQFHVNAWGTPFACTWFGTTQVMPGPRFTPKRLAAFIEKFRVTITAGVPTIWLGLLRELDQGGYDTSSLRAVLCGGSAAPKGLIQAFEEKYNIPFIHAYGATETTPLVTLSRLKSYQQDLTVEAKLDQRSKQGMLVPGVKMKVIGSDGEVAWNGDEMGELLLRGPWIASEYYHDDRSEQAFHDGWFHTGDVVTVDEEGTIKIVDRTKDLIKSGGEWISSVDIENAIMAHDGVFEASVVAIPDPEWQERPIACVVLHEGFAEKTSKADLLEFLRPQFAKWWLPDDILFFDEIPKTSVGKFLKRELREQVKAHYNMQ</sequence>
<dbReference type="InterPro" id="IPR042099">
    <property type="entry name" value="ANL_N_sf"/>
</dbReference>
<feature type="domain" description="AMP-dependent synthetase/ligase" evidence="5">
    <location>
        <begin position="16"/>
        <end position="395"/>
    </location>
</feature>
<evidence type="ECO:0000256" key="2">
    <source>
        <dbReference type="ARBA" id="ARBA00022598"/>
    </source>
</evidence>
<dbReference type="SUPFAM" id="SSF56801">
    <property type="entry name" value="Acetyl-CoA synthetase-like"/>
    <property type="match status" value="1"/>
</dbReference>
<dbReference type="Proteomes" id="UP001500866">
    <property type="component" value="Unassembled WGS sequence"/>
</dbReference>
<dbReference type="PANTHER" id="PTHR43859:SF4">
    <property type="entry name" value="BUTANOATE--COA LIGASE AAE1-RELATED"/>
    <property type="match status" value="1"/>
</dbReference>
<keyword evidence="3" id="KW-0276">Fatty acid metabolism</keyword>
<dbReference type="Pfam" id="PF13193">
    <property type="entry name" value="AMP-binding_C"/>
    <property type="match status" value="1"/>
</dbReference>
<name>A0ABN1G968_9BACI</name>
<dbReference type="PANTHER" id="PTHR43859">
    <property type="entry name" value="ACYL-ACTIVATING ENZYME"/>
    <property type="match status" value="1"/>
</dbReference>
<protein>
    <submittedName>
        <fullName evidence="7">Long-chain fatty acid--CoA ligase</fullName>
    </submittedName>
</protein>
<evidence type="ECO:0000313" key="8">
    <source>
        <dbReference type="Proteomes" id="UP001500866"/>
    </source>
</evidence>
<reference evidence="7 8" key="1">
    <citation type="journal article" date="2019" name="Int. J. Syst. Evol. Microbiol.">
        <title>The Global Catalogue of Microorganisms (GCM) 10K type strain sequencing project: providing services to taxonomists for standard genome sequencing and annotation.</title>
        <authorList>
            <consortium name="The Broad Institute Genomics Platform"/>
            <consortium name="The Broad Institute Genome Sequencing Center for Infectious Disease"/>
            <person name="Wu L."/>
            <person name="Ma J."/>
        </authorList>
    </citation>
    <scope>NUCLEOTIDE SEQUENCE [LARGE SCALE GENOMIC DNA]</scope>
    <source>
        <strain evidence="7 8">JCM 15395</strain>
    </source>
</reference>
<keyword evidence="2 7" id="KW-0436">Ligase</keyword>
<evidence type="ECO:0000259" key="5">
    <source>
        <dbReference type="Pfam" id="PF00501"/>
    </source>
</evidence>
<evidence type="ECO:0000259" key="6">
    <source>
        <dbReference type="Pfam" id="PF13193"/>
    </source>
</evidence>
<dbReference type="NCBIfam" id="NF004837">
    <property type="entry name" value="PRK06187.1"/>
    <property type="match status" value="1"/>
</dbReference>
<gene>
    <name evidence="7" type="ORF">GCM10009001_24810</name>
</gene>
<evidence type="ECO:0000256" key="3">
    <source>
        <dbReference type="ARBA" id="ARBA00022832"/>
    </source>
</evidence>
<comment type="caution">
    <text evidence="7">The sequence shown here is derived from an EMBL/GenBank/DDBJ whole genome shotgun (WGS) entry which is preliminary data.</text>
</comment>
<comment type="similarity">
    <text evidence="1">Belongs to the ATP-dependent AMP-binding enzyme family.</text>
</comment>